<keyword evidence="6" id="KW-1185">Reference proteome</keyword>
<protein>
    <recommendedName>
        <fullName evidence="2">RNA polymerase II holoenzyme cyclin-like subunit</fullName>
    </recommendedName>
</protein>
<organism evidence="5 6">
    <name type="scientific">Lineolata rhizophorae</name>
    <dbReference type="NCBI Taxonomy" id="578093"/>
    <lineage>
        <taxon>Eukaryota</taxon>
        <taxon>Fungi</taxon>
        <taxon>Dikarya</taxon>
        <taxon>Ascomycota</taxon>
        <taxon>Pezizomycotina</taxon>
        <taxon>Dothideomycetes</taxon>
        <taxon>Dothideomycetes incertae sedis</taxon>
        <taxon>Lineolatales</taxon>
        <taxon>Lineolataceae</taxon>
        <taxon>Lineolata</taxon>
    </lineage>
</organism>
<dbReference type="InterPro" id="IPR036915">
    <property type="entry name" value="Cyclin-like_sf"/>
</dbReference>
<dbReference type="InterPro" id="IPR043198">
    <property type="entry name" value="Cyclin/Ssn8"/>
</dbReference>
<name>A0A6A6P0B6_9PEZI</name>
<feature type="domain" description="Cyclin-like" evidence="4">
    <location>
        <begin position="53"/>
        <end position="142"/>
    </location>
</feature>
<dbReference type="Gene3D" id="1.10.472.10">
    <property type="entry name" value="Cyclin-like"/>
    <property type="match status" value="2"/>
</dbReference>
<comment type="similarity">
    <text evidence="1">Belongs to the cyclin family. Cyclin C subfamily.</text>
</comment>
<dbReference type="SUPFAM" id="SSF47954">
    <property type="entry name" value="Cyclin-like"/>
    <property type="match status" value="2"/>
</dbReference>
<dbReference type="InterPro" id="IPR013763">
    <property type="entry name" value="Cyclin-like_dom"/>
</dbReference>
<dbReference type="EMBL" id="MU001682">
    <property type="protein sequence ID" value="KAF2456903.1"/>
    <property type="molecule type" value="Genomic_DNA"/>
</dbReference>
<evidence type="ECO:0000256" key="1">
    <source>
        <dbReference type="ARBA" id="ARBA00008638"/>
    </source>
</evidence>
<reference evidence="5" key="1">
    <citation type="journal article" date="2020" name="Stud. Mycol.">
        <title>101 Dothideomycetes genomes: a test case for predicting lifestyles and emergence of pathogens.</title>
        <authorList>
            <person name="Haridas S."/>
            <person name="Albert R."/>
            <person name="Binder M."/>
            <person name="Bloem J."/>
            <person name="Labutti K."/>
            <person name="Salamov A."/>
            <person name="Andreopoulos B."/>
            <person name="Baker S."/>
            <person name="Barry K."/>
            <person name="Bills G."/>
            <person name="Bluhm B."/>
            <person name="Cannon C."/>
            <person name="Castanera R."/>
            <person name="Culley D."/>
            <person name="Daum C."/>
            <person name="Ezra D."/>
            <person name="Gonzalez J."/>
            <person name="Henrissat B."/>
            <person name="Kuo A."/>
            <person name="Liang C."/>
            <person name="Lipzen A."/>
            <person name="Lutzoni F."/>
            <person name="Magnuson J."/>
            <person name="Mondo S."/>
            <person name="Nolan M."/>
            <person name="Ohm R."/>
            <person name="Pangilinan J."/>
            <person name="Park H.-J."/>
            <person name="Ramirez L."/>
            <person name="Alfaro M."/>
            <person name="Sun H."/>
            <person name="Tritt A."/>
            <person name="Yoshinaga Y."/>
            <person name="Zwiers L.-H."/>
            <person name="Turgeon B."/>
            <person name="Goodwin S."/>
            <person name="Spatafora J."/>
            <person name="Crous P."/>
            <person name="Grigoriev I."/>
        </authorList>
    </citation>
    <scope>NUCLEOTIDE SEQUENCE</scope>
    <source>
        <strain evidence="5">ATCC 16933</strain>
    </source>
</reference>
<dbReference type="GO" id="GO:0006357">
    <property type="term" value="P:regulation of transcription by RNA polymerase II"/>
    <property type="evidence" value="ECO:0007669"/>
    <property type="project" value="InterPro"/>
</dbReference>
<proteinExistence type="inferred from homology"/>
<feature type="domain" description="Cyclin-like" evidence="4">
    <location>
        <begin position="155"/>
        <end position="277"/>
    </location>
</feature>
<accession>A0A6A6P0B6</accession>
<dbReference type="Proteomes" id="UP000799766">
    <property type="component" value="Unassembled WGS sequence"/>
</dbReference>
<dbReference type="AlphaFoldDB" id="A0A6A6P0B6"/>
<dbReference type="GO" id="GO:0016538">
    <property type="term" value="F:cyclin-dependent protein serine/threonine kinase regulator activity"/>
    <property type="evidence" value="ECO:0007669"/>
    <property type="project" value="InterPro"/>
</dbReference>
<evidence type="ECO:0000259" key="4">
    <source>
        <dbReference type="SMART" id="SM00385"/>
    </source>
</evidence>
<evidence type="ECO:0000313" key="5">
    <source>
        <dbReference type="EMBL" id="KAF2456903.1"/>
    </source>
</evidence>
<keyword evidence="3" id="KW-0195">Cyclin</keyword>
<dbReference type="SMART" id="SM00385">
    <property type="entry name" value="CYCLIN"/>
    <property type="match status" value="2"/>
</dbReference>
<dbReference type="InterPro" id="IPR006671">
    <property type="entry name" value="Cyclin_N"/>
</dbReference>
<gene>
    <name evidence="5" type="ORF">BDY21DRAFT_364446</name>
</gene>
<dbReference type="CDD" id="cd20513">
    <property type="entry name" value="CYCLIN_CCNC_rpt1"/>
    <property type="match status" value="1"/>
</dbReference>
<evidence type="ECO:0000313" key="6">
    <source>
        <dbReference type="Proteomes" id="UP000799766"/>
    </source>
</evidence>
<dbReference type="OrthoDB" id="10266018at2759"/>
<sequence length="322" mass="36244">MAANYWASSQRLHWTFTKPGLAETRRQMEENEKALHKQYPLPEQRLISIFLMHQVNKLAKRMNYKQQIIATAQVYIRRFYTKVEIRRTNPFLVVTTAFYLACKTEESPQHIRVILAEGRNNWGAEIIPDQSKMGECEFTLISELNSQLIVHHPYRTLYELQQTFSLPNDEFSTAWHIINDHYLTDLPLLYPPHVIAVTAVFLAVVIRPAQNALLPHQHQHHAGNLAGALQSLTSPQSAAAIATQAGVHGPTAGAGASGSAGAAAQGRIVKVVNWLAESRIDMEAVVDATQELISLYEVWDQFNEKACKDAVLRFVQARGLDK</sequence>
<dbReference type="PIRSF" id="PIRSF028758">
    <property type="entry name" value="Cyclin, C/H/G types"/>
    <property type="match status" value="1"/>
</dbReference>
<evidence type="ECO:0000256" key="3">
    <source>
        <dbReference type="RuleBase" id="RU000383"/>
    </source>
</evidence>
<evidence type="ECO:0000256" key="2">
    <source>
        <dbReference type="ARBA" id="ARBA00014912"/>
    </source>
</evidence>
<dbReference type="PANTHER" id="PTHR10026">
    <property type="entry name" value="CYCLIN"/>
    <property type="match status" value="1"/>
</dbReference>
<dbReference type="Pfam" id="PF00134">
    <property type="entry name" value="Cyclin_N"/>
    <property type="match status" value="1"/>
</dbReference>